<proteinExistence type="predicted"/>
<dbReference type="PANTHER" id="PTHR24148:SF64">
    <property type="entry name" value="HETEROKARYON INCOMPATIBILITY DOMAIN-CONTAINING PROTEIN"/>
    <property type="match status" value="1"/>
</dbReference>
<feature type="compositionally biased region" description="Polar residues" evidence="1">
    <location>
        <begin position="1"/>
        <end position="18"/>
    </location>
</feature>
<keyword evidence="4" id="KW-1185">Reference proteome</keyword>
<organism evidence="3 4">
    <name type="scientific">Fusarium poae</name>
    <dbReference type="NCBI Taxonomy" id="36050"/>
    <lineage>
        <taxon>Eukaryota</taxon>
        <taxon>Fungi</taxon>
        <taxon>Dikarya</taxon>
        <taxon>Ascomycota</taxon>
        <taxon>Pezizomycotina</taxon>
        <taxon>Sordariomycetes</taxon>
        <taxon>Hypocreomycetidae</taxon>
        <taxon>Hypocreales</taxon>
        <taxon>Nectriaceae</taxon>
        <taxon>Fusarium</taxon>
    </lineage>
</organism>
<evidence type="ECO:0000313" key="4">
    <source>
        <dbReference type="Proteomes" id="UP000091967"/>
    </source>
</evidence>
<reference evidence="3 4" key="1">
    <citation type="submission" date="2016-06" db="EMBL/GenBank/DDBJ databases">
        <title>Living apart together: crosstalk between the core and supernumerary genomes in a fungal plant pathogen.</title>
        <authorList>
            <person name="Vanheule A."/>
            <person name="Audenaert K."/>
            <person name="Warris S."/>
            <person name="Van De Geest H."/>
            <person name="Schijlen E."/>
            <person name="Hofte M."/>
            <person name="De Saeger S."/>
            <person name="Haesaert G."/>
            <person name="Waalwijk C."/>
            <person name="Van Der Lee T."/>
        </authorList>
    </citation>
    <scope>NUCLEOTIDE SEQUENCE [LARGE SCALE GENOMIC DNA]</scope>
    <source>
        <strain evidence="3 4">2516</strain>
    </source>
</reference>
<dbReference type="Pfam" id="PF06985">
    <property type="entry name" value="HET"/>
    <property type="match status" value="1"/>
</dbReference>
<evidence type="ECO:0000256" key="1">
    <source>
        <dbReference type="SAM" id="MobiDB-lite"/>
    </source>
</evidence>
<dbReference type="AlphaFoldDB" id="A0A1B8AQA1"/>
<feature type="domain" description="Heterokaryon incompatibility" evidence="2">
    <location>
        <begin position="83"/>
        <end position="251"/>
    </location>
</feature>
<dbReference type="InterPro" id="IPR010730">
    <property type="entry name" value="HET"/>
</dbReference>
<sequence>MVSKSLSSQVPGQGNSGHVSEPYIYTPLSKGQIRVLELSPASEETDQLRGNLLVKGLDELPPRRKPFSSNVAELIDPTKHVCFEAISYVWGEASFTESLVTPDGLIRITPSLVSILRRLRHNEEPRLYWADGLCINQKDISEKEIQVPLMGVIYSSAVRVLCDICEENEEINPLLDVMQRYWKKNIRRGFELNRGHSMTLSKETTAAVMGVQLPSEEEAEKIEDFETGDWAEWFTKFISSPWFHRLWIFQEFVLGRDVILIFGHRHVPWGELYASTIPYPGAGVPWDSMEMIKPENMTKLTSLNSMFLIRAYRVIDPDTVHGREFLKVMSVLMGRADMRQAQFPMFLLAGCFKQCTIPSDRYFAILGLLNEASDGKAHELHVDYTSPIRDITMRFWKRALQLSSGGELFLIAGLAGRTEGYPSWLRDLTVPNPLDSVWQLGPQANPWHKTGGNLSTWSVTFSNDDPDQMITQGFLADNIAEVSSMKPDEVFELEAMMIWFEKAIRFFTSGRQTDMQYSFTGEPIQDAAIKTLCDFNEQDGRDDTFTAIHELGQSILSIFASYPGKGEDMMEALGDALGDSEVVLTELFTQVFSTRGLRLCKTDKGMFAMLPDEVRAGDSVWALQGCRLPAILRPSLTFAGSFELVGFGHVYGIMNGEVMKTPGFQWMEVSLC</sequence>
<dbReference type="Proteomes" id="UP000091967">
    <property type="component" value="Unassembled WGS sequence"/>
</dbReference>
<dbReference type="STRING" id="36050.A0A1B8AQA1"/>
<feature type="region of interest" description="Disordered" evidence="1">
    <location>
        <begin position="1"/>
        <end position="22"/>
    </location>
</feature>
<dbReference type="EMBL" id="LYXU01000003">
    <property type="protein sequence ID" value="OBS22667.1"/>
    <property type="molecule type" value="Genomic_DNA"/>
</dbReference>
<name>A0A1B8AQA1_FUSPO</name>
<evidence type="ECO:0000259" key="2">
    <source>
        <dbReference type="Pfam" id="PF06985"/>
    </source>
</evidence>
<dbReference type="InterPro" id="IPR052895">
    <property type="entry name" value="HetReg/Transcr_Mod"/>
</dbReference>
<dbReference type="PANTHER" id="PTHR24148">
    <property type="entry name" value="ANKYRIN REPEAT DOMAIN-CONTAINING PROTEIN 39 HOMOLOG-RELATED"/>
    <property type="match status" value="1"/>
</dbReference>
<accession>A0A1B8AQA1</accession>
<gene>
    <name evidence="3" type="ORF">FPOA_08999</name>
</gene>
<evidence type="ECO:0000313" key="3">
    <source>
        <dbReference type="EMBL" id="OBS22667.1"/>
    </source>
</evidence>
<protein>
    <recommendedName>
        <fullName evidence="2">Heterokaryon incompatibility domain-containing protein</fullName>
    </recommendedName>
</protein>
<dbReference type="Pfam" id="PF26639">
    <property type="entry name" value="Het-6_barrel"/>
    <property type="match status" value="1"/>
</dbReference>
<comment type="caution">
    <text evidence="3">The sequence shown here is derived from an EMBL/GenBank/DDBJ whole genome shotgun (WGS) entry which is preliminary data.</text>
</comment>
<dbReference type="OMA" id="ADGLCIN"/>